<dbReference type="EMBL" id="SLXT01000003">
    <property type="protein sequence ID" value="TCP68376.1"/>
    <property type="molecule type" value="Genomic_DNA"/>
</dbReference>
<dbReference type="Pfam" id="PF12724">
    <property type="entry name" value="Flavodoxin_5"/>
    <property type="match status" value="1"/>
</dbReference>
<dbReference type="InterPro" id="IPR026816">
    <property type="entry name" value="Flavodoxin_dom"/>
</dbReference>
<dbReference type="Proteomes" id="UP000294813">
    <property type="component" value="Unassembled WGS sequence"/>
</dbReference>
<dbReference type="PANTHER" id="PTHR38030:SF2">
    <property type="entry name" value="PROTOPORPHYRINOGEN IX DEHYDROGENASE [QUINONE]"/>
    <property type="match status" value="1"/>
</dbReference>
<accession>A0A4V2SY16</accession>
<dbReference type="InterPro" id="IPR029039">
    <property type="entry name" value="Flavoprotein-like_sf"/>
</dbReference>
<evidence type="ECO:0000313" key="3">
    <source>
        <dbReference type="Proteomes" id="UP000294813"/>
    </source>
</evidence>
<evidence type="ECO:0000313" key="2">
    <source>
        <dbReference type="EMBL" id="TCP68376.1"/>
    </source>
</evidence>
<dbReference type="InterPro" id="IPR008254">
    <property type="entry name" value="Flavodoxin/NO_synth"/>
</dbReference>
<sequence length="164" mass="18467">MNTIIAYMTRHGATAECARLLAEKLNGPAELIDIAADRAKAITVPFQRVILGFPIYGGDVIQSREIKDFMLSNFQDMMRKRVGLYVCGLQEGPRSLEQLYKAFPEPLLKKSVAVDNFGGRIIRSQLGLWERLKLSSVTNVTTDHSTISLERIQAFADQMNRTDY</sequence>
<reference evidence="2 3" key="1">
    <citation type="submission" date="2019-03" db="EMBL/GenBank/DDBJ databases">
        <title>Genomic Encyclopedia of Type Strains, Phase IV (KMG-IV): sequencing the most valuable type-strain genomes for metagenomic binning, comparative biology and taxonomic classification.</title>
        <authorList>
            <person name="Goeker M."/>
        </authorList>
    </citation>
    <scope>NUCLEOTIDE SEQUENCE [LARGE SCALE GENOMIC DNA]</scope>
    <source>
        <strain evidence="2 3">DSM 11170</strain>
    </source>
</reference>
<dbReference type="GO" id="GO:0006783">
    <property type="term" value="P:heme biosynthetic process"/>
    <property type="evidence" value="ECO:0007669"/>
    <property type="project" value="TreeGrafter"/>
</dbReference>
<name>A0A4V2SY16_9FIRM</name>
<organism evidence="2 3">
    <name type="scientific">Heliophilum fasciatum</name>
    <dbReference type="NCBI Taxonomy" id="35700"/>
    <lineage>
        <taxon>Bacteria</taxon>
        <taxon>Bacillati</taxon>
        <taxon>Bacillota</taxon>
        <taxon>Clostridia</taxon>
        <taxon>Eubacteriales</taxon>
        <taxon>Heliobacteriaceae</taxon>
        <taxon>Heliophilum</taxon>
    </lineage>
</organism>
<dbReference type="GO" id="GO:0010181">
    <property type="term" value="F:FMN binding"/>
    <property type="evidence" value="ECO:0007669"/>
    <property type="project" value="InterPro"/>
</dbReference>
<evidence type="ECO:0000259" key="1">
    <source>
        <dbReference type="PROSITE" id="PS50902"/>
    </source>
</evidence>
<gene>
    <name evidence="2" type="ORF">EDD73_1035</name>
</gene>
<dbReference type="OrthoDB" id="2146857at2"/>
<dbReference type="Gene3D" id="3.40.50.360">
    <property type="match status" value="1"/>
</dbReference>
<comment type="caution">
    <text evidence="2">The sequence shown here is derived from an EMBL/GenBank/DDBJ whole genome shotgun (WGS) entry which is preliminary data.</text>
</comment>
<dbReference type="SUPFAM" id="SSF52218">
    <property type="entry name" value="Flavoproteins"/>
    <property type="match status" value="1"/>
</dbReference>
<dbReference type="GO" id="GO:0070819">
    <property type="term" value="F:menaquinone-dependent protoporphyrinogen oxidase activity"/>
    <property type="evidence" value="ECO:0007669"/>
    <property type="project" value="TreeGrafter"/>
</dbReference>
<dbReference type="AlphaFoldDB" id="A0A4V2SY16"/>
<keyword evidence="3" id="KW-1185">Reference proteome</keyword>
<feature type="domain" description="Flavodoxin-like" evidence="1">
    <location>
        <begin position="3"/>
        <end position="160"/>
    </location>
</feature>
<dbReference type="PROSITE" id="PS50902">
    <property type="entry name" value="FLAVODOXIN_LIKE"/>
    <property type="match status" value="1"/>
</dbReference>
<dbReference type="GO" id="GO:0016651">
    <property type="term" value="F:oxidoreductase activity, acting on NAD(P)H"/>
    <property type="evidence" value="ECO:0007669"/>
    <property type="project" value="UniProtKB-ARBA"/>
</dbReference>
<proteinExistence type="predicted"/>
<dbReference type="InterPro" id="IPR052200">
    <property type="entry name" value="Protoporphyrinogen_IX_DH"/>
</dbReference>
<protein>
    <submittedName>
        <fullName evidence="2">Menaquinone-dependent protoporphyrinogen oxidase</fullName>
    </submittedName>
</protein>
<dbReference type="RefSeq" id="WP_131917974.1">
    <property type="nucleotide sequence ID" value="NZ_JAOQNU010000003.1"/>
</dbReference>
<dbReference type="PANTHER" id="PTHR38030">
    <property type="entry name" value="PROTOPORPHYRINOGEN IX DEHYDROGENASE [MENAQUINONE]"/>
    <property type="match status" value="1"/>
</dbReference>